<feature type="domain" description="HD" evidence="1">
    <location>
        <begin position="24"/>
        <end position="128"/>
    </location>
</feature>
<dbReference type="PANTHER" id="PTHR33594:SF1">
    <property type="entry name" value="HD_PDEASE DOMAIN-CONTAINING PROTEIN"/>
    <property type="match status" value="1"/>
</dbReference>
<reference evidence="2 3" key="1">
    <citation type="submission" date="2023-11" db="EMBL/GenBank/DDBJ databases">
        <title>A Novel Polar Bacteriovorax (B. antarcticus) Isolated from the Biocrust in Antarctica.</title>
        <authorList>
            <person name="Mun W."/>
            <person name="Choi S.Y."/>
            <person name="Mitchell R.J."/>
        </authorList>
    </citation>
    <scope>NUCLEOTIDE SEQUENCE [LARGE SCALE GENOMIC DNA]</scope>
    <source>
        <strain evidence="2 3">PP10</strain>
    </source>
</reference>
<evidence type="ECO:0000259" key="1">
    <source>
        <dbReference type="PROSITE" id="PS51831"/>
    </source>
</evidence>
<evidence type="ECO:0000313" key="3">
    <source>
        <dbReference type="Proteomes" id="UP001302274"/>
    </source>
</evidence>
<dbReference type="PROSITE" id="PS51831">
    <property type="entry name" value="HD"/>
    <property type="match status" value="1"/>
</dbReference>
<accession>A0ABU5VV16</accession>
<dbReference type="RefSeq" id="WP_323576781.1">
    <property type="nucleotide sequence ID" value="NZ_JAYGJQ010000002.1"/>
</dbReference>
<dbReference type="Pfam" id="PF01966">
    <property type="entry name" value="HD"/>
    <property type="match status" value="1"/>
</dbReference>
<gene>
    <name evidence="2" type="ORF">SHI21_11745</name>
</gene>
<dbReference type="EMBL" id="JAYGJQ010000002">
    <property type="protein sequence ID" value="MEA9356886.1"/>
    <property type="molecule type" value="Genomic_DNA"/>
</dbReference>
<dbReference type="Proteomes" id="UP001302274">
    <property type="component" value="Unassembled WGS sequence"/>
</dbReference>
<proteinExistence type="predicted"/>
<dbReference type="InterPro" id="IPR003607">
    <property type="entry name" value="HD/PDEase_dom"/>
</dbReference>
<protein>
    <submittedName>
        <fullName evidence="2">HD domain-containing protein</fullName>
    </submittedName>
</protein>
<evidence type="ECO:0000313" key="2">
    <source>
        <dbReference type="EMBL" id="MEA9356886.1"/>
    </source>
</evidence>
<dbReference type="CDD" id="cd00077">
    <property type="entry name" value="HDc"/>
    <property type="match status" value="1"/>
</dbReference>
<dbReference type="SUPFAM" id="SSF109604">
    <property type="entry name" value="HD-domain/PDEase-like"/>
    <property type="match status" value="1"/>
</dbReference>
<keyword evidence="3" id="KW-1185">Reference proteome</keyword>
<dbReference type="PANTHER" id="PTHR33594">
    <property type="entry name" value="SUPERFAMILY HYDROLASE, PUTATIVE (AFU_ORTHOLOGUE AFUA_1G03035)-RELATED"/>
    <property type="match status" value="1"/>
</dbReference>
<dbReference type="SMART" id="SM00471">
    <property type="entry name" value="HDc"/>
    <property type="match status" value="1"/>
</dbReference>
<dbReference type="Gene3D" id="1.10.3210.50">
    <property type="match status" value="1"/>
</dbReference>
<comment type="caution">
    <text evidence="2">The sequence shown here is derived from an EMBL/GenBank/DDBJ whole genome shotgun (WGS) entry which is preliminary data.</text>
</comment>
<sequence length="208" mass="23628">MNNFEKLFSEKIQNVLGCLDPAHDLAHVTRVVSTAKKLALEENANLEVVIPAAWLHDLVNLPKNHPDRKKASVLAADEALVFLQSVNYSQKYFKEIHHAICAHSFSANIKPETLEAQIVQDADRLDALGAIGLARLFAITTQLGRPFYDFNDPFAQNRPLDDKDFGIDHIYIKLEKISNSMNTKSARVEALRRFKFIEEFLDELKKEI</sequence>
<organism evidence="2 3">
    <name type="scientific">Bacteriovorax antarcticus</name>
    <dbReference type="NCBI Taxonomy" id="3088717"/>
    <lineage>
        <taxon>Bacteria</taxon>
        <taxon>Pseudomonadati</taxon>
        <taxon>Bdellovibrionota</taxon>
        <taxon>Bacteriovoracia</taxon>
        <taxon>Bacteriovoracales</taxon>
        <taxon>Bacteriovoracaceae</taxon>
        <taxon>Bacteriovorax</taxon>
    </lineage>
</organism>
<dbReference type="InterPro" id="IPR006674">
    <property type="entry name" value="HD_domain"/>
</dbReference>
<name>A0ABU5VV16_9BACT</name>